<evidence type="ECO:0008006" key="5">
    <source>
        <dbReference type="Google" id="ProtNLM"/>
    </source>
</evidence>
<keyword evidence="2" id="KW-1133">Transmembrane helix</keyword>
<dbReference type="Proteomes" id="UP000807769">
    <property type="component" value="Unassembled WGS sequence"/>
</dbReference>
<dbReference type="EMBL" id="JABBWG010000010">
    <property type="protein sequence ID" value="KAG1819141.1"/>
    <property type="molecule type" value="Genomic_DNA"/>
</dbReference>
<evidence type="ECO:0000313" key="4">
    <source>
        <dbReference type="Proteomes" id="UP000807769"/>
    </source>
</evidence>
<evidence type="ECO:0000256" key="2">
    <source>
        <dbReference type="SAM" id="Phobius"/>
    </source>
</evidence>
<gene>
    <name evidence="3" type="ORF">BJ212DRAFT_73673</name>
</gene>
<dbReference type="GeneID" id="64637965"/>
<keyword evidence="4" id="KW-1185">Reference proteome</keyword>
<proteinExistence type="predicted"/>
<sequence>MNKLRKPKPPATYHSASSSTQTAGSSVNQCLLSVQSKPPVSRTMQIASASLVVERTSTSNNMLECRKTTWYSSPAAAKPRTFVEQYWAARALVAETVLTTRVQHQKEMAEVRLGMEEKRTNQFAAFLRRANNGRAGSKSSSCVALTCLCSCVQLTLFIQAALVACFMLLFLALIYILLRDSPKSKGTSHFTIPILSPFTSVVSSVNRRCKVWIISNGTRLNMKRHYQCEIRINLYCRSRYLIICHLPTFVVKKKIVRRVVI</sequence>
<protein>
    <recommendedName>
        <fullName evidence="5">Transmembrane protein</fullName>
    </recommendedName>
</protein>
<feature type="transmembrane region" description="Helical" evidence="2">
    <location>
        <begin position="156"/>
        <end position="178"/>
    </location>
</feature>
<dbReference type="RefSeq" id="XP_041194818.1">
    <property type="nucleotide sequence ID" value="XM_041343949.1"/>
</dbReference>
<organism evidence="3 4">
    <name type="scientific">Suillus subaureus</name>
    <dbReference type="NCBI Taxonomy" id="48587"/>
    <lineage>
        <taxon>Eukaryota</taxon>
        <taxon>Fungi</taxon>
        <taxon>Dikarya</taxon>
        <taxon>Basidiomycota</taxon>
        <taxon>Agaricomycotina</taxon>
        <taxon>Agaricomycetes</taxon>
        <taxon>Agaricomycetidae</taxon>
        <taxon>Boletales</taxon>
        <taxon>Suillineae</taxon>
        <taxon>Suillaceae</taxon>
        <taxon>Suillus</taxon>
    </lineage>
</organism>
<feature type="region of interest" description="Disordered" evidence="1">
    <location>
        <begin position="1"/>
        <end position="22"/>
    </location>
</feature>
<keyword evidence="2" id="KW-0812">Transmembrane</keyword>
<reference evidence="3" key="1">
    <citation type="journal article" date="2020" name="New Phytol.">
        <title>Comparative genomics reveals dynamic genome evolution in host specialist ectomycorrhizal fungi.</title>
        <authorList>
            <person name="Lofgren L.A."/>
            <person name="Nguyen N.H."/>
            <person name="Vilgalys R."/>
            <person name="Ruytinx J."/>
            <person name="Liao H.L."/>
            <person name="Branco S."/>
            <person name="Kuo A."/>
            <person name="LaButti K."/>
            <person name="Lipzen A."/>
            <person name="Andreopoulos W."/>
            <person name="Pangilinan J."/>
            <person name="Riley R."/>
            <person name="Hundley H."/>
            <person name="Na H."/>
            <person name="Barry K."/>
            <person name="Grigoriev I.V."/>
            <person name="Stajich J.E."/>
            <person name="Kennedy P.G."/>
        </authorList>
    </citation>
    <scope>NUCLEOTIDE SEQUENCE</scope>
    <source>
        <strain evidence="3">MN1</strain>
    </source>
</reference>
<dbReference type="OrthoDB" id="3265172at2759"/>
<keyword evidence="2" id="KW-0472">Membrane</keyword>
<name>A0A9P7EEQ6_9AGAM</name>
<evidence type="ECO:0000256" key="1">
    <source>
        <dbReference type="SAM" id="MobiDB-lite"/>
    </source>
</evidence>
<accession>A0A9P7EEQ6</accession>
<evidence type="ECO:0000313" key="3">
    <source>
        <dbReference type="EMBL" id="KAG1819141.1"/>
    </source>
</evidence>
<comment type="caution">
    <text evidence="3">The sequence shown here is derived from an EMBL/GenBank/DDBJ whole genome shotgun (WGS) entry which is preliminary data.</text>
</comment>
<dbReference type="AlphaFoldDB" id="A0A9P7EEQ6"/>